<dbReference type="EMBL" id="JAIWYP010000003">
    <property type="protein sequence ID" value="KAH3851124.1"/>
    <property type="molecule type" value="Genomic_DNA"/>
</dbReference>
<evidence type="ECO:0000313" key="1">
    <source>
        <dbReference type="EMBL" id="KAH3851124.1"/>
    </source>
</evidence>
<protein>
    <submittedName>
        <fullName evidence="1">Uncharacterized protein</fullName>
    </submittedName>
</protein>
<organism evidence="1 2">
    <name type="scientific">Dreissena polymorpha</name>
    <name type="common">Zebra mussel</name>
    <name type="synonym">Mytilus polymorpha</name>
    <dbReference type="NCBI Taxonomy" id="45954"/>
    <lineage>
        <taxon>Eukaryota</taxon>
        <taxon>Metazoa</taxon>
        <taxon>Spiralia</taxon>
        <taxon>Lophotrochozoa</taxon>
        <taxon>Mollusca</taxon>
        <taxon>Bivalvia</taxon>
        <taxon>Autobranchia</taxon>
        <taxon>Heteroconchia</taxon>
        <taxon>Euheterodonta</taxon>
        <taxon>Imparidentia</taxon>
        <taxon>Neoheterodontei</taxon>
        <taxon>Myida</taxon>
        <taxon>Dreissenoidea</taxon>
        <taxon>Dreissenidae</taxon>
        <taxon>Dreissena</taxon>
    </lineage>
</organism>
<reference evidence="1" key="1">
    <citation type="journal article" date="2019" name="bioRxiv">
        <title>The Genome of the Zebra Mussel, Dreissena polymorpha: A Resource for Invasive Species Research.</title>
        <authorList>
            <person name="McCartney M.A."/>
            <person name="Auch B."/>
            <person name="Kono T."/>
            <person name="Mallez S."/>
            <person name="Zhang Y."/>
            <person name="Obille A."/>
            <person name="Becker A."/>
            <person name="Abrahante J.E."/>
            <person name="Garbe J."/>
            <person name="Badalamenti J.P."/>
            <person name="Herman A."/>
            <person name="Mangelson H."/>
            <person name="Liachko I."/>
            <person name="Sullivan S."/>
            <person name="Sone E.D."/>
            <person name="Koren S."/>
            <person name="Silverstein K.A.T."/>
            <person name="Beckman K.B."/>
            <person name="Gohl D.M."/>
        </authorList>
    </citation>
    <scope>NUCLEOTIDE SEQUENCE</scope>
    <source>
        <strain evidence="1">Duluth1</strain>
        <tissue evidence="1">Whole animal</tissue>
    </source>
</reference>
<reference evidence="1" key="2">
    <citation type="submission" date="2020-11" db="EMBL/GenBank/DDBJ databases">
        <authorList>
            <person name="McCartney M.A."/>
            <person name="Auch B."/>
            <person name="Kono T."/>
            <person name="Mallez S."/>
            <person name="Becker A."/>
            <person name="Gohl D.M."/>
            <person name="Silverstein K.A.T."/>
            <person name="Koren S."/>
            <person name="Bechman K.B."/>
            <person name="Herman A."/>
            <person name="Abrahante J.E."/>
            <person name="Garbe J."/>
        </authorList>
    </citation>
    <scope>NUCLEOTIDE SEQUENCE</scope>
    <source>
        <strain evidence="1">Duluth1</strain>
        <tissue evidence="1">Whole animal</tissue>
    </source>
</reference>
<dbReference type="AlphaFoldDB" id="A0A9D4L4D0"/>
<accession>A0A9D4L4D0</accession>
<name>A0A9D4L4D0_DREPO</name>
<keyword evidence="2" id="KW-1185">Reference proteome</keyword>
<evidence type="ECO:0000313" key="2">
    <source>
        <dbReference type="Proteomes" id="UP000828390"/>
    </source>
</evidence>
<dbReference type="Proteomes" id="UP000828390">
    <property type="component" value="Unassembled WGS sequence"/>
</dbReference>
<proteinExistence type="predicted"/>
<sequence length="250" mass="28057">MSEGQVISLLESEDGFSKLKSSGGFELLRTLQNGKTLTCIPSPWTSKDLKLNVGPQARIYIRPIQHDLKTVHILSDTVPSVKVTCETCHVEISVHKLRDHINSCGESDTITVNQLPENNPTITDINQIIRTDSLANNEYIVYYDGQVHEEQENEDKPEEPEVHLPEMIRNRSELPQVVNNIIYCKGRDISNPVEILKKCQQEIVLGRSLEIEDTDTSIAGQTAFITVNRDNVLVTSLEEISGLTSFIFIS</sequence>
<comment type="caution">
    <text evidence="1">The sequence shown here is derived from an EMBL/GenBank/DDBJ whole genome shotgun (WGS) entry which is preliminary data.</text>
</comment>
<gene>
    <name evidence="1" type="ORF">DPMN_093605</name>
</gene>